<accession>A0A6V7W6W9</accession>
<dbReference type="EMBL" id="CAJEWN010000449">
    <property type="protein sequence ID" value="CAD2182937.1"/>
    <property type="molecule type" value="Genomic_DNA"/>
</dbReference>
<comment type="caution">
    <text evidence="1">The sequence shown here is derived from an EMBL/GenBank/DDBJ whole genome shotgun (WGS) entry which is preliminary data.</text>
</comment>
<evidence type="ECO:0000313" key="2">
    <source>
        <dbReference type="Proteomes" id="UP000580250"/>
    </source>
</evidence>
<sequence>MIMLKTQSKTKRYKNDKEGEDKKGEICIRNNPNEFYYDCGKCPVNNELFKNTSNVTLSKRFVGTNLSEIQCAECNNGPLCNNEKFLEKQLFCLEKSENQTKIIKGTRICKDKCFVSRKLTTGNVKHGCGGCSKSDKVDCITCKGDYCNTGDKVTKLCWTNKNEKCKTKNPCYTLRTSTNEVKKGCGKCPFHTCEECNDHLCNNQDPFYCFGLMGSYKNCKKSDCYIAKIEEKNGEEKIDQFHYDCGKCPSGILNLSPYIKTKDLTLQNKIKKINMSNVQCAQCNNKPACNADTFFESQLFCWEKEFNKWTATKGKRVCKKGFCFVGINKKEKGIEQGCGKCSDQHDLDKCFNCSTPHCNDETKLPQIKCYQLTYNQQPYEKKARTCYQSVDSCYIARDVSWRAEQNCGECPKKYKNCVMCNHTDLCNEDSLLPLSTTTTETKTNNWVSSTTTKLSTKRNLELLLRVQHIVFLQDHRHK</sequence>
<protein>
    <submittedName>
        <fullName evidence="1">Uncharacterized protein</fullName>
    </submittedName>
</protein>
<organism evidence="1 2">
    <name type="scientific">Meloidogyne enterolobii</name>
    <name type="common">Root-knot nematode worm</name>
    <name type="synonym">Meloidogyne mayaguensis</name>
    <dbReference type="NCBI Taxonomy" id="390850"/>
    <lineage>
        <taxon>Eukaryota</taxon>
        <taxon>Metazoa</taxon>
        <taxon>Ecdysozoa</taxon>
        <taxon>Nematoda</taxon>
        <taxon>Chromadorea</taxon>
        <taxon>Rhabditida</taxon>
        <taxon>Tylenchina</taxon>
        <taxon>Tylenchomorpha</taxon>
        <taxon>Tylenchoidea</taxon>
        <taxon>Meloidogynidae</taxon>
        <taxon>Meloidogyninae</taxon>
        <taxon>Meloidogyne</taxon>
    </lineage>
</organism>
<proteinExistence type="predicted"/>
<name>A0A6V7W6W9_MELEN</name>
<gene>
    <name evidence="1" type="ORF">MENT_LOCUS35189</name>
</gene>
<dbReference type="AlphaFoldDB" id="A0A6V7W6W9"/>
<evidence type="ECO:0000313" key="1">
    <source>
        <dbReference type="EMBL" id="CAD2182937.1"/>
    </source>
</evidence>
<dbReference type="OrthoDB" id="5891381at2759"/>
<dbReference type="Proteomes" id="UP000580250">
    <property type="component" value="Unassembled WGS sequence"/>
</dbReference>
<reference evidence="1 2" key="1">
    <citation type="submission" date="2020-08" db="EMBL/GenBank/DDBJ databases">
        <authorList>
            <person name="Koutsovoulos G."/>
            <person name="Danchin GJ E."/>
        </authorList>
    </citation>
    <scope>NUCLEOTIDE SEQUENCE [LARGE SCALE GENOMIC DNA]</scope>
</reference>